<dbReference type="SUPFAM" id="SSF49723">
    <property type="entry name" value="Lipase/lipooxygenase domain (PLAT/LH2 domain)"/>
    <property type="match status" value="1"/>
</dbReference>
<proteinExistence type="predicted"/>
<comment type="caution">
    <text evidence="1">The sequence shown here is derived from an EMBL/GenBank/DDBJ whole genome shotgun (WGS) entry which is preliminary data.</text>
</comment>
<accession>A0A392PT99</accession>
<dbReference type="AlphaFoldDB" id="A0A392PT99"/>
<sequence>MQNNVLDINALTSAQSATGLIKSGFNVVGGITTSIIDTYTSSFGRSVALKLISATTAD</sequence>
<dbReference type="Proteomes" id="UP000265520">
    <property type="component" value="Unassembled WGS sequence"/>
</dbReference>
<organism evidence="1 2">
    <name type="scientific">Trifolium medium</name>
    <dbReference type="NCBI Taxonomy" id="97028"/>
    <lineage>
        <taxon>Eukaryota</taxon>
        <taxon>Viridiplantae</taxon>
        <taxon>Streptophyta</taxon>
        <taxon>Embryophyta</taxon>
        <taxon>Tracheophyta</taxon>
        <taxon>Spermatophyta</taxon>
        <taxon>Magnoliopsida</taxon>
        <taxon>eudicotyledons</taxon>
        <taxon>Gunneridae</taxon>
        <taxon>Pentapetalae</taxon>
        <taxon>rosids</taxon>
        <taxon>fabids</taxon>
        <taxon>Fabales</taxon>
        <taxon>Fabaceae</taxon>
        <taxon>Papilionoideae</taxon>
        <taxon>50 kb inversion clade</taxon>
        <taxon>NPAAA clade</taxon>
        <taxon>Hologalegina</taxon>
        <taxon>IRL clade</taxon>
        <taxon>Trifolieae</taxon>
        <taxon>Trifolium</taxon>
    </lineage>
</organism>
<protein>
    <submittedName>
        <fullName evidence="1">Lipoxygenase</fullName>
    </submittedName>
</protein>
<evidence type="ECO:0000313" key="1">
    <source>
        <dbReference type="EMBL" id="MCI14155.1"/>
    </source>
</evidence>
<reference evidence="1 2" key="1">
    <citation type="journal article" date="2018" name="Front. Plant Sci.">
        <title>Red Clover (Trifolium pratense) and Zigzag Clover (T. medium) - A Picture of Genomic Similarities and Differences.</title>
        <authorList>
            <person name="Dluhosova J."/>
            <person name="Istvanek J."/>
            <person name="Nedelnik J."/>
            <person name="Repkova J."/>
        </authorList>
    </citation>
    <scope>NUCLEOTIDE SEQUENCE [LARGE SCALE GENOMIC DNA]</scope>
    <source>
        <strain evidence="2">cv. 10/8</strain>
        <tissue evidence="1">Leaf</tissue>
    </source>
</reference>
<name>A0A392PT99_9FABA</name>
<feature type="non-terminal residue" evidence="1">
    <location>
        <position position="58"/>
    </location>
</feature>
<keyword evidence="2" id="KW-1185">Reference proteome</keyword>
<dbReference type="InterPro" id="IPR036392">
    <property type="entry name" value="PLAT/LH2_dom_sf"/>
</dbReference>
<evidence type="ECO:0000313" key="2">
    <source>
        <dbReference type="Proteomes" id="UP000265520"/>
    </source>
</evidence>
<dbReference type="EMBL" id="LXQA010091178">
    <property type="protein sequence ID" value="MCI14155.1"/>
    <property type="molecule type" value="Genomic_DNA"/>
</dbReference>
<dbReference type="Gene3D" id="2.60.60.20">
    <property type="entry name" value="PLAT/LH2 domain"/>
    <property type="match status" value="1"/>
</dbReference>